<keyword evidence="5 7" id="KW-0807">Transducer</keyword>
<dbReference type="CDD" id="cd11386">
    <property type="entry name" value="MCP_signal"/>
    <property type="match status" value="1"/>
</dbReference>
<evidence type="ECO:0000256" key="6">
    <source>
        <dbReference type="ARBA" id="ARBA00029447"/>
    </source>
</evidence>
<reference evidence="10 11" key="1">
    <citation type="submission" date="2018-11" db="EMBL/GenBank/DDBJ databases">
        <title>Genomic Encyclopedia of Type Strains, Phase IV (KMG-IV): sequencing the most valuable type-strain genomes for metagenomic binning, comparative biology and taxonomic classification.</title>
        <authorList>
            <person name="Goeker M."/>
        </authorList>
    </citation>
    <scope>NUCLEOTIDE SEQUENCE [LARGE SCALE GENOMIC DNA]</scope>
    <source>
        <strain evidence="10 11">DSM 16974</strain>
    </source>
</reference>
<dbReference type="SMART" id="SM00283">
    <property type="entry name" value="MA"/>
    <property type="match status" value="1"/>
</dbReference>
<dbReference type="InterPro" id="IPR004090">
    <property type="entry name" value="Chemotax_Me-accpt_rcpt"/>
</dbReference>
<sequence>MARSLTIAQRLGSGFGLILLLFTVVTVLGIQRVTVMDRTLSAVNEGASQKQRFAINFRGSVHDRAIAIRDAVLVENDSALRAHLQDVRDLDAFYQDSARQMDALFESQHVSDKEQRLLDRIQAIEQETLGLTSELIALRQAGNIEAARQFLLSDVSAAYTEWLARVNAFIDYQEADIRRDVDHVQAVAGDFAKAMVAFLLLALIAGAVVAVVIIRNIKATLGAEPEALSEVIEAFASGQLTVTESSRYPNSVMANINKTLRRLAGVITDVRMAAETLARSSEELTRTSDDNSEQVRLQSSETEQMAAAINQLSASVVEISRSAANASNATQSADREVNTGNQTVQETASAIEQLAQTLEDAVSKVQTVSTQSGDIEKIIDVINGIAEQTNLLALNAAIEAARAGEHGRGFAVVADEVRSLATRTQASTREIREMIGTLQTGAGDAVEVMETSHQLAQKTVIKTREAESALSTIRQEVVSITDMNHQIASAAEEQSQVAEGVNQNINRISEATLASSAGADQVAGSSRELSELAQQLSRKVAHFEV</sequence>
<evidence type="ECO:0000256" key="3">
    <source>
        <dbReference type="ARBA" id="ARBA00022989"/>
    </source>
</evidence>
<keyword evidence="2 8" id="KW-0812">Transmembrane</keyword>
<dbReference type="EMBL" id="RJUK01000001">
    <property type="protein sequence ID" value="ROQ21564.1"/>
    <property type="molecule type" value="Genomic_DNA"/>
</dbReference>
<keyword evidence="3 8" id="KW-1133">Transmembrane helix</keyword>
<evidence type="ECO:0000256" key="5">
    <source>
        <dbReference type="ARBA" id="ARBA00023224"/>
    </source>
</evidence>
<dbReference type="PANTHER" id="PTHR32089:SF119">
    <property type="entry name" value="METHYL-ACCEPTING CHEMOTAXIS PROTEIN CTPL"/>
    <property type="match status" value="1"/>
</dbReference>
<dbReference type="OrthoDB" id="2489132at2"/>
<dbReference type="Proteomes" id="UP000273643">
    <property type="component" value="Unassembled WGS sequence"/>
</dbReference>
<dbReference type="GO" id="GO:0016020">
    <property type="term" value="C:membrane"/>
    <property type="evidence" value="ECO:0007669"/>
    <property type="project" value="UniProtKB-SubCell"/>
</dbReference>
<dbReference type="Gene3D" id="1.10.287.950">
    <property type="entry name" value="Methyl-accepting chemotaxis protein"/>
    <property type="match status" value="1"/>
</dbReference>
<evidence type="ECO:0000259" key="9">
    <source>
        <dbReference type="PROSITE" id="PS50111"/>
    </source>
</evidence>
<evidence type="ECO:0000256" key="7">
    <source>
        <dbReference type="PROSITE-ProRule" id="PRU00284"/>
    </source>
</evidence>
<feature type="transmembrane region" description="Helical" evidence="8">
    <location>
        <begin position="194"/>
        <end position="214"/>
    </location>
</feature>
<dbReference type="InterPro" id="IPR004089">
    <property type="entry name" value="MCPsignal_dom"/>
</dbReference>
<dbReference type="PANTHER" id="PTHR32089">
    <property type="entry name" value="METHYL-ACCEPTING CHEMOTAXIS PROTEIN MCPB"/>
    <property type="match status" value="1"/>
</dbReference>
<feature type="domain" description="Methyl-accepting transducer" evidence="9">
    <location>
        <begin position="273"/>
        <end position="509"/>
    </location>
</feature>
<dbReference type="CDD" id="cd19411">
    <property type="entry name" value="MCP2201-like_sensor"/>
    <property type="match status" value="1"/>
</dbReference>
<dbReference type="AlphaFoldDB" id="A0A3N1NP90"/>
<comment type="subcellular location">
    <subcellularLocation>
        <location evidence="1">Membrane</location>
        <topology evidence="1">Multi-pass membrane protein</topology>
    </subcellularLocation>
</comment>
<dbReference type="PRINTS" id="PR00260">
    <property type="entry name" value="CHEMTRNSDUCR"/>
</dbReference>
<evidence type="ECO:0000313" key="10">
    <source>
        <dbReference type="EMBL" id="ROQ21564.1"/>
    </source>
</evidence>
<dbReference type="SUPFAM" id="SSF58104">
    <property type="entry name" value="Methyl-accepting chemotaxis protein (MCP) signaling domain"/>
    <property type="match status" value="1"/>
</dbReference>
<dbReference type="GO" id="GO:0006935">
    <property type="term" value="P:chemotaxis"/>
    <property type="evidence" value="ECO:0007669"/>
    <property type="project" value="InterPro"/>
</dbReference>
<feature type="transmembrane region" description="Helical" evidence="8">
    <location>
        <begin position="12"/>
        <end position="30"/>
    </location>
</feature>
<dbReference type="RefSeq" id="WP_123638539.1">
    <property type="nucleotide sequence ID" value="NZ_RJUK01000001.1"/>
</dbReference>
<dbReference type="InterPro" id="IPR047347">
    <property type="entry name" value="YvaQ-like_sensor"/>
</dbReference>
<keyword evidence="11" id="KW-1185">Reference proteome</keyword>
<evidence type="ECO:0000256" key="8">
    <source>
        <dbReference type="SAM" id="Phobius"/>
    </source>
</evidence>
<keyword evidence="4 8" id="KW-0472">Membrane</keyword>
<dbReference type="InterPro" id="IPR024478">
    <property type="entry name" value="HlyB_4HB_MCP"/>
</dbReference>
<dbReference type="GO" id="GO:0007165">
    <property type="term" value="P:signal transduction"/>
    <property type="evidence" value="ECO:0007669"/>
    <property type="project" value="UniProtKB-KW"/>
</dbReference>
<evidence type="ECO:0000256" key="4">
    <source>
        <dbReference type="ARBA" id="ARBA00023136"/>
    </source>
</evidence>
<comment type="similarity">
    <text evidence="6">Belongs to the methyl-accepting chemotaxis (MCP) protein family.</text>
</comment>
<dbReference type="Pfam" id="PF00015">
    <property type="entry name" value="MCPsignal"/>
    <property type="match status" value="1"/>
</dbReference>
<comment type="caution">
    <text evidence="10">The sequence shown here is derived from an EMBL/GenBank/DDBJ whole genome shotgun (WGS) entry which is preliminary data.</text>
</comment>
<dbReference type="Pfam" id="PF12729">
    <property type="entry name" value="4HB_MCP_1"/>
    <property type="match status" value="1"/>
</dbReference>
<evidence type="ECO:0000256" key="1">
    <source>
        <dbReference type="ARBA" id="ARBA00004141"/>
    </source>
</evidence>
<evidence type="ECO:0000313" key="11">
    <source>
        <dbReference type="Proteomes" id="UP000273643"/>
    </source>
</evidence>
<evidence type="ECO:0000256" key="2">
    <source>
        <dbReference type="ARBA" id="ARBA00022692"/>
    </source>
</evidence>
<name>A0A3N1NP90_9GAMM</name>
<gene>
    <name evidence="10" type="ORF">EDC38_2190</name>
</gene>
<proteinExistence type="inferred from homology"/>
<dbReference type="GO" id="GO:0004888">
    <property type="term" value="F:transmembrane signaling receptor activity"/>
    <property type="evidence" value="ECO:0007669"/>
    <property type="project" value="InterPro"/>
</dbReference>
<accession>A0A3N1NP90</accession>
<protein>
    <submittedName>
        <fullName evidence="10">Methyl-accepting chemotaxis protein</fullName>
    </submittedName>
</protein>
<organism evidence="10 11">
    <name type="scientific">Marinimicrobium koreense</name>
    <dbReference type="NCBI Taxonomy" id="306545"/>
    <lineage>
        <taxon>Bacteria</taxon>
        <taxon>Pseudomonadati</taxon>
        <taxon>Pseudomonadota</taxon>
        <taxon>Gammaproteobacteria</taxon>
        <taxon>Cellvibrionales</taxon>
        <taxon>Cellvibrionaceae</taxon>
        <taxon>Marinimicrobium</taxon>
    </lineage>
</organism>
<dbReference type="FunFam" id="1.10.287.950:FF:000001">
    <property type="entry name" value="Methyl-accepting chemotaxis sensory transducer"/>
    <property type="match status" value="1"/>
</dbReference>
<dbReference type="PROSITE" id="PS50111">
    <property type="entry name" value="CHEMOTAXIS_TRANSDUC_2"/>
    <property type="match status" value="1"/>
</dbReference>